<evidence type="ECO:0000313" key="2">
    <source>
        <dbReference type="EMBL" id="KAJ9144712.1"/>
    </source>
</evidence>
<dbReference type="EMBL" id="JANBVO010000016">
    <property type="protein sequence ID" value="KAJ9144712.1"/>
    <property type="molecule type" value="Genomic_DNA"/>
</dbReference>
<sequence>MSIAHISLSTGPKNFETVRAFYLAILKPLGYTVYKEHAPDYCGLMTRKGADFWLHGGNKDISLADSSDLDSRESNFHVAFNADSRKVVDEWYETAIKAGGIPNGPPGERAYAKGYYAAFVLDPVGNNIEAVHWSPPVGEDA</sequence>
<proteinExistence type="predicted"/>
<dbReference type="InterPro" id="IPR004360">
    <property type="entry name" value="Glyas_Fos-R_dOase_dom"/>
</dbReference>
<dbReference type="CDD" id="cd07262">
    <property type="entry name" value="VOC_like"/>
    <property type="match status" value="1"/>
</dbReference>
<protein>
    <recommendedName>
        <fullName evidence="1">Glyoxalase/fosfomycin resistance/dioxygenase domain-containing protein</fullName>
    </recommendedName>
</protein>
<name>A0AA38RCP6_9PEZI</name>
<dbReference type="PANTHER" id="PTHR35006">
    <property type="entry name" value="GLYOXALASE FAMILY PROTEIN (AFU_ORTHOLOGUE AFUA_5G14830)"/>
    <property type="match status" value="1"/>
</dbReference>
<dbReference type="PANTHER" id="PTHR35006:SF2">
    <property type="entry name" value="GLYOXALASE FAMILY PROTEIN (AFU_ORTHOLOGUE AFUA_5G14830)"/>
    <property type="match status" value="1"/>
</dbReference>
<dbReference type="Pfam" id="PF00903">
    <property type="entry name" value="Glyoxalase"/>
    <property type="match status" value="1"/>
</dbReference>
<evidence type="ECO:0000313" key="3">
    <source>
        <dbReference type="Proteomes" id="UP001174694"/>
    </source>
</evidence>
<evidence type="ECO:0000259" key="1">
    <source>
        <dbReference type="Pfam" id="PF00903"/>
    </source>
</evidence>
<gene>
    <name evidence="2" type="ORF">NKR23_g5815</name>
</gene>
<dbReference type="AlphaFoldDB" id="A0AA38RCP6"/>
<keyword evidence="3" id="KW-1185">Reference proteome</keyword>
<dbReference type="SUPFAM" id="SSF54593">
    <property type="entry name" value="Glyoxalase/Bleomycin resistance protein/Dihydroxybiphenyl dioxygenase"/>
    <property type="match status" value="1"/>
</dbReference>
<reference evidence="2" key="1">
    <citation type="submission" date="2022-07" db="EMBL/GenBank/DDBJ databases">
        <title>Fungi with potential for degradation of polypropylene.</title>
        <authorList>
            <person name="Gostincar C."/>
        </authorList>
    </citation>
    <scope>NUCLEOTIDE SEQUENCE</scope>
    <source>
        <strain evidence="2">EXF-13308</strain>
    </source>
</reference>
<comment type="caution">
    <text evidence="2">The sequence shown here is derived from an EMBL/GenBank/DDBJ whole genome shotgun (WGS) entry which is preliminary data.</text>
</comment>
<feature type="domain" description="Glyoxalase/fosfomycin resistance/dioxygenase" evidence="1">
    <location>
        <begin position="49"/>
        <end position="129"/>
    </location>
</feature>
<dbReference type="Proteomes" id="UP001174694">
    <property type="component" value="Unassembled WGS sequence"/>
</dbReference>
<accession>A0AA38RCP6</accession>
<dbReference type="Gene3D" id="3.10.180.10">
    <property type="entry name" value="2,3-Dihydroxybiphenyl 1,2-Dioxygenase, domain 1"/>
    <property type="match status" value="1"/>
</dbReference>
<dbReference type="InterPro" id="IPR029068">
    <property type="entry name" value="Glyas_Bleomycin-R_OHBP_Dase"/>
</dbReference>
<organism evidence="2 3">
    <name type="scientific">Pleurostoma richardsiae</name>
    <dbReference type="NCBI Taxonomy" id="41990"/>
    <lineage>
        <taxon>Eukaryota</taxon>
        <taxon>Fungi</taxon>
        <taxon>Dikarya</taxon>
        <taxon>Ascomycota</taxon>
        <taxon>Pezizomycotina</taxon>
        <taxon>Sordariomycetes</taxon>
        <taxon>Sordariomycetidae</taxon>
        <taxon>Calosphaeriales</taxon>
        <taxon>Pleurostomataceae</taxon>
        <taxon>Pleurostoma</taxon>
    </lineage>
</organism>